<dbReference type="InterPro" id="IPR051416">
    <property type="entry name" value="phD-YefM_TA_antitoxins"/>
</dbReference>
<dbReference type="InterPro" id="IPR006442">
    <property type="entry name" value="Antitoxin_Phd/YefM"/>
</dbReference>
<dbReference type="Gene3D" id="3.40.1620.10">
    <property type="entry name" value="YefM-like domain"/>
    <property type="match status" value="1"/>
</dbReference>
<organism evidence="3 4">
    <name type="scientific">Candidatus Entotheonella gemina</name>
    <dbReference type="NCBI Taxonomy" id="1429439"/>
    <lineage>
        <taxon>Bacteria</taxon>
        <taxon>Pseudomonadati</taxon>
        <taxon>Nitrospinota/Tectimicrobiota group</taxon>
        <taxon>Candidatus Tectimicrobiota</taxon>
        <taxon>Candidatus Entotheonellia</taxon>
        <taxon>Candidatus Entotheonellales</taxon>
        <taxon>Candidatus Entotheonellaceae</taxon>
        <taxon>Candidatus Entotheonella</taxon>
    </lineage>
</organism>
<comment type="similarity">
    <text evidence="1 2">Belongs to the phD/YefM antitoxin family.</text>
</comment>
<dbReference type="AlphaFoldDB" id="W4M8L9"/>
<dbReference type="HOGENOM" id="CLU_163140_3_0_7"/>
<keyword evidence="4" id="KW-1185">Reference proteome</keyword>
<dbReference type="SUPFAM" id="SSF143120">
    <property type="entry name" value="YefM-like"/>
    <property type="match status" value="1"/>
</dbReference>
<name>W4M8L9_9BACT</name>
<dbReference type="PANTHER" id="PTHR35377:SF4">
    <property type="entry name" value="PREVENT-HOST-DEATH FAMILY PROTEIN"/>
    <property type="match status" value="1"/>
</dbReference>
<proteinExistence type="inferred from homology"/>
<dbReference type="NCBIfam" id="TIGR01552">
    <property type="entry name" value="phd_fam"/>
    <property type="match status" value="1"/>
</dbReference>
<accession>W4M8L9</accession>
<protein>
    <recommendedName>
        <fullName evidence="2">Antitoxin</fullName>
    </recommendedName>
</protein>
<dbReference type="EMBL" id="AZHX01000674">
    <property type="protein sequence ID" value="ETX06533.1"/>
    <property type="molecule type" value="Genomic_DNA"/>
</dbReference>
<dbReference type="Pfam" id="PF02604">
    <property type="entry name" value="PhdYeFM_antitox"/>
    <property type="match status" value="1"/>
</dbReference>
<gene>
    <name evidence="3" type="ORF">ETSY2_16595</name>
</gene>
<comment type="function">
    <text evidence="2">Antitoxin component of a type II toxin-antitoxin (TA) system.</text>
</comment>
<evidence type="ECO:0000313" key="3">
    <source>
        <dbReference type="EMBL" id="ETX06533.1"/>
    </source>
</evidence>
<comment type="caution">
    <text evidence="3">The sequence shown here is derived from an EMBL/GenBank/DDBJ whole genome shotgun (WGS) entry which is preliminary data.</text>
</comment>
<evidence type="ECO:0000313" key="4">
    <source>
        <dbReference type="Proteomes" id="UP000019140"/>
    </source>
</evidence>
<sequence length="75" mass="8289">MVIIVNIHDAKTHLSKLLDRMLAGEDIVIAKAGEPIARLTPVESRLPRTPGIAKGRVTDAFFEPLPEDELKAWES</sequence>
<dbReference type="PANTHER" id="PTHR35377">
    <property type="entry name" value="ANTITOXIN VAPB49-RELATED-RELATED"/>
    <property type="match status" value="1"/>
</dbReference>
<dbReference type="Proteomes" id="UP000019140">
    <property type="component" value="Unassembled WGS sequence"/>
</dbReference>
<evidence type="ECO:0000256" key="1">
    <source>
        <dbReference type="ARBA" id="ARBA00009981"/>
    </source>
</evidence>
<dbReference type="InterPro" id="IPR036165">
    <property type="entry name" value="YefM-like_sf"/>
</dbReference>
<reference evidence="3 4" key="1">
    <citation type="journal article" date="2014" name="Nature">
        <title>An environmental bacterial taxon with a large and distinct metabolic repertoire.</title>
        <authorList>
            <person name="Wilson M.C."/>
            <person name="Mori T."/>
            <person name="Ruckert C."/>
            <person name="Uria A.R."/>
            <person name="Helf M.J."/>
            <person name="Takada K."/>
            <person name="Gernert C."/>
            <person name="Steffens U.A."/>
            <person name="Heycke N."/>
            <person name="Schmitt S."/>
            <person name="Rinke C."/>
            <person name="Helfrich E.J."/>
            <person name="Brachmann A.O."/>
            <person name="Gurgui C."/>
            <person name="Wakimoto T."/>
            <person name="Kracht M."/>
            <person name="Crusemann M."/>
            <person name="Hentschel U."/>
            <person name="Abe I."/>
            <person name="Matsunaga S."/>
            <person name="Kalinowski J."/>
            <person name="Takeyama H."/>
            <person name="Piel J."/>
        </authorList>
    </citation>
    <scope>NUCLEOTIDE SEQUENCE [LARGE SCALE GENOMIC DNA]</scope>
    <source>
        <strain evidence="4">TSY2</strain>
    </source>
</reference>
<evidence type="ECO:0000256" key="2">
    <source>
        <dbReference type="RuleBase" id="RU362080"/>
    </source>
</evidence>